<feature type="binding site" evidence="9">
    <location>
        <position position="11"/>
    </location>
    <ligand>
        <name>NADPH</name>
        <dbReference type="ChEBI" id="CHEBI:57783"/>
    </ligand>
</feature>
<dbReference type="Pfam" id="PF02670">
    <property type="entry name" value="DXP_reductoisom"/>
    <property type="match status" value="1"/>
</dbReference>
<dbReference type="NCBIfam" id="TIGR00243">
    <property type="entry name" value="Dxr"/>
    <property type="match status" value="1"/>
</dbReference>
<feature type="domain" description="1-deoxy-D-xylulose 5-phosphate reductoisomerase C-terminal" evidence="11">
    <location>
        <begin position="144"/>
        <end position="227"/>
    </location>
</feature>
<feature type="binding site" evidence="9">
    <location>
        <position position="210"/>
    </location>
    <ligand>
        <name>1-deoxy-D-xylulose 5-phosphate</name>
        <dbReference type="ChEBI" id="CHEBI:57792"/>
    </ligand>
</feature>
<dbReference type="GO" id="GO:0051484">
    <property type="term" value="P:isopentenyl diphosphate biosynthetic process, methylerythritol 4-phosphate pathway involved in terpenoid biosynthetic process"/>
    <property type="evidence" value="ECO:0007669"/>
    <property type="project" value="TreeGrafter"/>
</dbReference>
<evidence type="ECO:0000256" key="9">
    <source>
        <dbReference type="HAMAP-Rule" id="MF_00183"/>
    </source>
</evidence>
<name>A0A1H2SIK7_9BACL</name>
<keyword evidence="9" id="KW-0460">Magnesium</keyword>
<evidence type="ECO:0000256" key="3">
    <source>
        <dbReference type="ARBA" id="ARBA00022723"/>
    </source>
</evidence>
<dbReference type="SUPFAM" id="SSF55347">
    <property type="entry name" value="Glyceraldehyde-3-phosphate dehydrogenase-like, C-terminal domain"/>
    <property type="match status" value="1"/>
</dbReference>
<keyword evidence="3 9" id="KW-0479">Metal-binding</keyword>
<feature type="binding site" evidence="9">
    <location>
        <position position="150"/>
    </location>
    <ligand>
        <name>1-deoxy-D-xylulose 5-phosphate</name>
        <dbReference type="ChEBI" id="CHEBI:57792"/>
    </ligand>
</feature>
<dbReference type="UniPathway" id="UPA00056">
    <property type="reaction ID" value="UER00092"/>
</dbReference>
<dbReference type="HAMAP" id="MF_00183">
    <property type="entry name" value="DXP_reductoisom"/>
    <property type="match status" value="1"/>
</dbReference>
<feature type="binding site" evidence="9">
    <location>
        <position position="38"/>
    </location>
    <ligand>
        <name>NADPH</name>
        <dbReference type="ChEBI" id="CHEBI:57783"/>
    </ligand>
</feature>
<evidence type="ECO:0000313" key="13">
    <source>
        <dbReference type="EMBL" id="GLV12393.1"/>
    </source>
</evidence>
<dbReference type="GO" id="GO:0070402">
    <property type="term" value="F:NADPH binding"/>
    <property type="evidence" value="ECO:0007669"/>
    <property type="project" value="InterPro"/>
</dbReference>
<proteinExistence type="inferred from homology"/>
<evidence type="ECO:0000259" key="11">
    <source>
        <dbReference type="Pfam" id="PF08436"/>
    </source>
</evidence>
<feature type="binding site" evidence="9">
    <location>
        <position position="10"/>
    </location>
    <ligand>
        <name>NADPH</name>
        <dbReference type="ChEBI" id="CHEBI:57783"/>
    </ligand>
</feature>
<dbReference type="InterPro" id="IPR026877">
    <property type="entry name" value="DXPR_C"/>
</dbReference>
<comment type="function">
    <text evidence="9">Catalyzes the NADPH-dependent rearrangement and reduction of 1-deoxy-D-xylulose-5-phosphate (DXP) to 2-C-methyl-D-erythritol 4-phosphate (MEP).</text>
</comment>
<dbReference type="InterPro" id="IPR036169">
    <property type="entry name" value="DXPR_C_sf"/>
</dbReference>
<dbReference type="EMBL" id="BSRA01000001">
    <property type="protein sequence ID" value="GLV12393.1"/>
    <property type="molecule type" value="Genomic_DNA"/>
</dbReference>
<reference evidence="15" key="1">
    <citation type="submission" date="2016-10" db="EMBL/GenBank/DDBJ databases">
        <authorList>
            <person name="Varghese N."/>
        </authorList>
    </citation>
    <scope>NUCLEOTIDE SEQUENCE [LARGE SCALE GENOMIC DNA]</scope>
    <source>
        <strain evidence="15">DSM 12489</strain>
    </source>
</reference>
<dbReference type="InterPro" id="IPR003821">
    <property type="entry name" value="DXP_reductoisomerase"/>
</dbReference>
<dbReference type="RefSeq" id="WP_074692304.1">
    <property type="nucleotide sequence ID" value="NZ_BSRA01000001.1"/>
</dbReference>
<keyword evidence="14" id="KW-0413">Isomerase</keyword>
<dbReference type="InterPro" id="IPR013512">
    <property type="entry name" value="DXP_reductoisomerase_N"/>
</dbReference>
<dbReference type="Proteomes" id="UP001157137">
    <property type="component" value="Unassembled WGS sequence"/>
</dbReference>
<evidence type="ECO:0000256" key="2">
    <source>
        <dbReference type="ARBA" id="ARBA00006825"/>
    </source>
</evidence>
<dbReference type="AlphaFoldDB" id="A0A1H2SIK7"/>
<dbReference type="SUPFAM" id="SSF69055">
    <property type="entry name" value="1-deoxy-D-xylulose-5-phosphate reductoisomerase, C-terminal domain"/>
    <property type="match status" value="1"/>
</dbReference>
<feature type="binding site" evidence="9">
    <location>
        <position position="36"/>
    </location>
    <ligand>
        <name>NADPH</name>
        <dbReference type="ChEBI" id="CHEBI:57783"/>
    </ligand>
</feature>
<comment type="similarity">
    <text evidence="2 9">Belongs to the DXR family.</text>
</comment>
<dbReference type="Gene3D" id="3.40.50.720">
    <property type="entry name" value="NAD(P)-binding Rossmann-like Domain"/>
    <property type="match status" value="1"/>
</dbReference>
<evidence type="ECO:0000256" key="4">
    <source>
        <dbReference type="ARBA" id="ARBA00022857"/>
    </source>
</evidence>
<dbReference type="EC" id="1.1.1.267" evidence="9"/>
<feature type="binding site" evidence="9">
    <location>
        <position position="13"/>
    </location>
    <ligand>
        <name>NADPH</name>
        <dbReference type="ChEBI" id="CHEBI:57783"/>
    </ligand>
</feature>
<dbReference type="NCBIfam" id="NF009114">
    <property type="entry name" value="PRK12464.1"/>
    <property type="match status" value="1"/>
</dbReference>
<comment type="caution">
    <text evidence="9">Lacks conserved residue(s) required for the propagation of feature annotation.</text>
</comment>
<evidence type="ECO:0000256" key="8">
    <source>
        <dbReference type="ARBA" id="ARBA00048543"/>
    </source>
</evidence>
<feature type="binding site" evidence="9">
    <location>
        <position position="216"/>
    </location>
    <ligand>
        <name>1-deoxy-D-xylulose 5-phosphate</name>
        <dbReference type="ChEBI" id="CHEBI:57792"/>
    </ligand>
</feature>
<dbReference type="EMBL" id="FNOJ01000004">
    <property type="protein sequence ID" value="SDW31357.1"/>
    <property type="molecule type" value="Genomic_DNA"/>
</dbReference>
<feature type="binding site" evidence="9">
    <location>
        <position position="150"/>
    </location>
    <ligand>
        <name>Mn(2+)</name>
        <dbReference type="ChEBI" id="CHEBI:29035"/>
    </ligand>
</feature>
<dbReference type="Pfam" id="PF08436">
    <property type="entry name" value="DXP_redisom_C"/>
    <property type="match status" value="1"/>
</dbReference>
<protein>
    <recommendedName>
        <fullName evidence="9">1-deoxy-D-xylulose 5-phosphate reductoisomerase</fullName>
        <shortName evidence="9">DXP reductoisomerase</shortName>
        <ecNumber evidence="9">1.1.1.267</ecNumber>
    </recommendedName>
    <alternativeName>
        <fullName evidence="9">1-deoxyxylulose-5-phosphate reductoisomerase</fullName>
    </alternativeName>
    <alternativeName>
        <fullName evidence="9">2-C-methyl-D-erythritol 4-phosphate synthase</fullName>
    </alternativeName>
</protein>
<feature type="binding site" evidence="9">
    <location>
        <position position="197"/>
    </location>
    <ligand>
        <name>1-deoxy-D-xylulose 5-phosphate</name>
        <dbReference type="ChEBI" id="CHEBI:57792"/>
    </ligand>
</feature>
<organism evidence="14 15">
    <name type="scientific">Alicyclobacillus hesperidum</name>
    <dbReference type="NCBI Taxonomy" id="89784"/>
    <lineage>
        <taxon>Bacteria</taxon>
        <taxon>Bacillati</taxon>
        <taxon>Bacillota</taxon>
        <taxon>Bacilli</taxon>
        <taxon>Bacillales</taxon>
        <taxon>Alicyclobacillaceae</taxon>
        <taxon>Alicyclobacillus</taxon>
    </lineage>
</organism>
<accession>A0A1H2SIK7</accession>
<reference evidence="13" key="3">
    <citation type="submission" date="2023-02" db="EMBL/GenBank/DDBJ databases">
        <title>Proposal of a novel subspecies: Alicyclobacillus hesperidum subspecies aegle.</title>
        <authorList>
            <person name="Goto K."/>
            <person name="Fujii T."/>
            <person name="Yasui K."/>
            <person name="Mochida K."/>
            <person name="Kato-Tanaka Y."/>
            <person name="Morohoshi S."/>
            <person name="An S.Y."/>
            <person name="Kasai H."/>
            <person name="Yokota A."/>
        </authorList>
    </citation>
    <scope>NUCLEOTIDE SEQUENCE</scope>
    <source>
        <strain evidence="13">DSM 12766</strain>
    </source>
</reference>
<dbReference type="Proteomes" id="UP000182589">
    <property type="component" value="Unassembled WGS sequence"/>
</dbReference>
<feature type="domain" description="DXP reductoisomerase C-terminal" evidence="12">
    <location>
        <begin position="259"/>
        <end position="375"/>
    </location>
</feature>
<comment type="catalytic activity">
    <reaction evidence="8">
        <text>2-C-methyl-D-erythritol 4-phosphate + NADP(+) = 1-deoxy-D-xylulose 5-phosphate + NADPH + H(+)</text>
        <dbReference type="Rhea" id="RHEA:13717"/>
        <dbReference type="ChEBI" id="CHEBI:15378"/>
        <dbReference type="ChEBI" id="CHEBI:57783"/>
        <dbReference type="ChEBI" id="CHEBI:57792"/>
        <dbReference type="ChEBI" id="CHEBI:58262"/>
        <dbReference type="ChEBI" id="CHEBI:58349"/>
        <dbReference type="EC" id="1.1.1.267"/>
    </reaction>
    <physiologicalReaction direction="right-to-left" evidence="8">
        <dbReference type="Rhea" id="RHEA:13719"/>
    </physiologicalReaction>
</comment>
<evidence type="ECO:0000256" key="6">
    <source>
        <dbReference type="ARBA" id="ARBA00023211"/>
    </source>
</evidence>
<feature type="binding site" evidence="9">
    <location>
        <position position="203"/>
    </location>
    <ligand>
        <name>NADPH</name>
        <dbReference type="ChEBI" id="CHEBI:57783"/>
    </ligand>
</feature>
<keyword evidence="15" id="KW-1185">Reference proteome</keyword>
<sequence>MTYVTILGSTGAIGTRTLAVLSALGDTYQVAGLAAGHNVELLAEQIRRFHPQLVAVADDDARKRLLSLLGTADAPEVLVGDEGLLACASMPAQVVVNAVMGARGILPAMAVVRRGARLALANKECLVAAGTFIMREAIAAKAEIVPVDSEHCALHQCMQSGRPSEVRRWILTASGGPFRTWPRERLASVTVADALKHPNWNMGKKITVDSATMMNKGLEVIEAHHLFAAPYDKIAVLVHPESIVHSLVEYEDGSLMAQLATHDMRLPIQYAVTYPERVDLSWPRLDLAEVGRLTFEDPDFEKFPALRLAMDAGRAGGYAPCVLNAANEVAVDAFLRNQISYSRIASLVADVLDDLHSGSPSSIDDVLHMDGLARERARLLLTKG</sequence>
<feature type="binding site" evidence="9">
    <location>
        <position position="148"/>
    </location>
    <ligand>
        <name>Mn(2+)</name>
        <dbReference type="ChEBI" id="CHEBI:29035"/>
    </ligand>
</feature>
<dbReference type="SUPFAM" id="SSF51735">
    <property type="entry name" value="NAD(P)-binding Rossmann-fold domains"/>
    <property type="match status" value="1"/>
</dbReference>
<evidence type="ECO:0000256" key="1">
    <source>
        <dbReference type="ARBA" id="ARBA00005094"/>
    </source>
</evidence>
<feature type="binding site" evidence="9">
    <location>
        <position position="174"/>
    </location>
    <ligand>
        <name>1-deoxy-D-xylulose 5-phosphate</name>
        <dbReference type="ChEBI" id="CHEBI:57792"/>
    </ligand>
</feature>
<feature type="binding site" evidence="9">
    <location>
        <position position="122"/>
    </location>
    <ligand>
        <name>NADPH</name>
        <dbReference type="ChEBI" id="CHEBI:57783"/>
    </ligand>
</feature>
<dbReference type="GO" id="GO:0030604">
    <property type="term" value="F:1-deoxy-D-xylulose-5-phosphate reductoisomerase activity"/>
    <property type="evidence" value="ECO:0007669"/>
    <property type="project" value="UniProtKB-UniRule"/>
</dbReference>
<evidence type="ECO:0000313" key="14">
    <source>
        <dbReference type="EMBL" id="SDW31357.1"/>
    </source>
</evidence>
<dbReference type="Gene3D" id="1.10.1740.10">
    <property type="match status" value="1"/>
</dbReference>
<feature type="binding site" evidence="9">
    <location>
        <position position="219"/>
    </location>
    <ligand>
        <name>Mn(2+)</name>
        <dbReference type="ChEBI" id="CHEBI:29035"/>
    </ligand>
</feature>
<comment type="pathway">
    <text evidence="1 9">Isoprenoid biosynthesis; isopentenyl diphosphate biosynthesis via DXP pathway; isopentenyl diphosphate from 1-deoxy-D-xylulose 5-phosphate: step 1/6.</text>
</comment>
<feature type="binding site" evidence="9">
    <location>
        <position position="123"/>
    </location>
    <ligand>
        <name>1-deoxy-D-xylulose 5-phosphate</name>
        <dbReference type="ChEBI" id="CHEBI:57792"/>
    </ligand>
</feature>
<keyword evidence="7 9" id="KW-0414">Isoprene biosynthesis</keyword>
<evidence type="ECO:0000259" key="10">
    <source>
        <dbReference type="Pfam" id="PF02670"/>
    </source>
</evidence>
<feature type="binding site" evidence="9">
    <location>
        <position position="124"/>
    </location>
    <ligand>
        <name>NADPH</name>
        <dbReference type="ChEBI" id="CHEBI:57783"/>
    </ligand>
</feature>
<dbReference type="GO" id="GO:0016853">
    <property type="term" value="F:isomerase activity"/>
    <property type="evidence" value="ECO:0007669"/>
    <property type="project" value="UniProtKB-KW"/>
</dbReference>
<comment type="cofactor">
    <cofactor evidence="9">
        <name>Mg(2+)</name>
        <dbReference type="ChEBI" id="CHEBI:18420"/>
    </cofactor>
    <cofactor evidence="9">
        <name>Mn(2+)</name>
        <dbReference type="ChEBI" id="CHEBI:29035"/>
    </cofactor>
</comment>
<feature type="binding site" evidence="9">
    <location>
        <position position="149"/>
    </location>
    <ligand>
        <name>1-deoxy-D-xylulose 5-phosphate</name>
        <dbReference type="ChEBI" id="CHEBI:57792"/>
    </ligand>
</feature>
<feature type="binding site" evidence="9">
    <location>
        <position position="215"/>
    </location>
    <ligand>
        <name>1-deoxy-D-xylulose 5-phosphate</name>
        <dbReference type="ChEBI" id="CHEBI:57792"/>
    </ligand>
</feature>
<gene>
    <name evidence="9 13" type="primary">dxr</name>
    <name evidence="13" type="ORF">Heshes_00770</name>
    <name evidence="14" type="ORF">SAMN04489725_10480</name>
</gene>
<dbReference type="InterPro" id="IPR036291">
    <property type="entry name" value="NAD(P)-bd_dom_sf"/>
</dbReference>
<dbReference type="PANTHER" id="PTHR30525:SF0">
    <property type="entry name" value="1-DEOXY-D-XYLULOSE 5-PHOSPHATE REDUCTOISOMERASE, CHLOROPLASTIC"/>
    <property type="match status" value="1"/>
</dbReference>
<dbReference type="FunFam" id="3.40.50.720:FF:000045">
    <property type="entry name" value="1-deoxy-D-xylulose 5-phosphate reductoisomerase"/>
    <property type="match status" value="1"/>
</dbReference>
<dbReference type="PANTHER" id="PTHR30525">
    <property type="entry name" value="1-DEOXY-D-XYLULOSE 5-PHOSPHATE REDUCTOISOMERASE"/>
    <property type="match status" value="1"/>
</dbReference>
<dbReference type="GO" id="GO:0030145">
    <property type="term" value="F:manganese ion binding"/>
    <property type="evidence" value="ECO:0007669"/>
    <property type="project" value="TreeGrafter"/>
</dbReference>
<dbReference type="PIRSF" id="PIRSF006205">
    <property type="entry name" value="Dxp_reductismrs"/>
    <property type="match status" value="1"/>
</dbReference>
<evidence type="ECO:0000256" key="7">
    <source>
        <dbReference type="ARBA" id="ARBA00023229"/>
    </source>
</evidence>
<dbReference type="Pfam" id="PF13288">
    <property type="entry name" value="DXPR_C"/>
    <property type="match status" value="1"/>
</dbReference>
<keyword evidence="4 9" id="KW-0521">NADP</keyword>
<feature type="binding site" evidence="9">
    <location>
        <position position="219"/>
    </location>
    <ligand>
        <name>1-deoxy-D-xylulose 5-phosphate</name>
        <dbReference type="ChEBI" id="CHEBI:57792"/>
    </ligand>
</feature>
<evidence type="ECO:0000259" key="12">
    <source>
        <dbReference type="Pfam" id="PF13288"/>
    </source>
</evidence>
<feature type="domain" description="1-deoxy-D-xylulose 5-phosphate reductoisomerase N-terminal" evidence="10">
    <location>
        <begin position="4"/>
        <end position="130"/>
    </location>
</feature>
<dbReference type="InterPro" id="IPR013644">
    <property type="entry name" value="DXP_reductoisomerase_C"/>
</dbReference>
<keyword evidence="5 9" id="KW-0560">Oxidoreductase</keyword>
<reference evidence="14" key="2">
    <citation type="submission" date="2016-10" db="EMBL/GenBank/DDBJ databases">
        <authorList>
            <person name="de Groot N.N."/>
        </authorList>
    </citation>
    <scope>NUCLEOTIDE SEQUENCE [LARGE SCALE GENOMIC DNA]</scope>
    <source>
        <strain evidence="14">DSM 12489</strain>
    </source>
</reference>
<dbReference type="STRING" id="89784.SAMN04489725_10480"/>
<keyword evidence="6 9" id="KW-0464">Manganese</keyword>
<evidence type="ECO:0000313" key="15">
    <source>
        <dbReference type="Proteomes" id="UP000182589"/>
    </source>
</evidence>
<evidence type="ECO:0000256" key="5">
    <source>
        <dbReference type="ARBA" id="ARBA00023002"/>
    </source>
</evidence>